<evidence type="ECO:0000256" key="1">
    <source>
        <dbReference type="SAM" id="MobiDB-lite"/>
    </source>
</evidence>
<name>A0ABU1YLG6_ROSSA</name>
<keyword evidence="3" id="KW-1185">Reference proteome</keyword>
<dbReference type="EMBL" id="JAVDXU010000001">
    <property type="protein sequence ID" value="MDR7269702.1"/>
    <property type="molecule type" value="Genomic_DNA"/>
</dbReference>
<sequence>MLAASSRKHIAQGGPARERPGARPAIRDTTAAKRVSEKNDQGAAYGFIGRAASA</sequence>
<gene>
    <name evidence="2" type="ORF">J2X20_002331</name>
</gene>
<feature type="region of interest" description="Disordered" evidence="1">
    <location>
        <begin position="1"/>
        <end position="43"/>
    </location>
</feature>
<comment type="caution">
    <text evidence="2">The sequence shown here is derived from an EMBL/GenBank/DDBJ whole genome shotgun (WGS) entry which is preliminary data.</text>
</comment>
<dbReference type="Proteomes" id="UP001180453">
    <property type="component" value="Unassembled WGS sequence"/>
</dbReference>
<evidence type="ECO:0000313" key="3">
    <source>
        <dbReference type="Proteomes" id="UP001180453"/>
    </source>
</evidence>
<accession>A0ABU1YLG6</accession>
<protein>
    <submittedName>
        <fullName evidence="2">Uncharacterized protein</fullName>
    </submittedName>
</protein>
<feature type="compositionally biased region" description="Basic and acidic residues" evidence="1">
    <location>
        <begin position="30"/>
        <end position="40"/>
    </location>
</feature>
<evidence type="ECO:0000313" key="2">
    <source>
        <dbReference type="EMBL" id="MDR7269702.1"/>
    </source>
</evidence>
<reference evidence="2 3" key="1">
    <citation type="submission" date="2023-07" db="EMBL/GenBank/DDBJ databases">
        <title>Sorghum-associated microbial communities from plants grown in Nebraska, USA.</title>
        <authorList>
            <person name="Schachtman D."/>
        </authorList>
    </citation>
    <scope>NUCLEOTIDE SEQUENCE [LARGE SCALE GENOMIC DNA]</scope>
    <source>
        <strain evidence="2 3">BE314</strain>
    </source>
</reference>
<feature type="compositionally biased region" description="Basic residues" evidence="1">
    <location>
        <begin position="1"/>
        <end position="10"/>
    </location>
</feature>
<organism evidence="2 3">
    <name type="scientific">Roseateles saccharophilus</name>
    <name type="common">Pseudomonas saccharophila</name>
    <dbReference type="NCBI Taxonomy" id="304"/>
    <lineage>
        <taxon>Bacteria</taxon>
        <taxon>Pseudomonadati</taxon>
        <taxon>Pseudomonadota</taxon>
        <taxon>Betaproteobacteria</taxon>
        <taxon>Burkholderiales</taxon>
        <taxon>Sphaerotilaceae</taxon>
        <taxon>Roseateles</taxon>
    </lineage>
</organism>
<proteinExistence type="predicted"/>